<evidence type="ECO:0000256" key="1">
    <source>
        <dbReference type="SAM" id="Phobius"/>
    </source>
</evidence>
<name>A0A3P7LV29_DIBLA</name>
<keyword evidence="3" id="KW-1185">Reference proteome</keyword>
<dbReference type="InterPro" id="IPR050598">
    <property type="entry name" value="AminoAcid_Transporter"/>
</dbReference>
<dbReference type="Proteomes" id="UP000281553">
    <property type="component" value="Unassembled WGS sequence"/>
</dbReference>
<evidence type="ECO:0008006" key="4">
    <source>
        <dbReference type="Google" id="ProtNLM"/>
    </source>
</evidence>
<evidence type="ECO:0000313" key="2">
    <source>
        <dbReference type="EMBL" id="VDN10051.1"/>
    </source>
</evidence>
<reference evidence="2 3" key="1">
    <citation type="submission" date="2018-11" db="EMBL/GenBank/DDBJ databases">
        <authorList>
            <consortium name="Pathogen Informatics"/>
        </authorList>
    </citation>
    <scope>NUCLEOTIDE SEQUENCE [LARGE SCALE GENOMIC DNA]</scope>
</reference>
<dbReference type="PANTHER" id="PTHR11785:SF528">
    <property type="entry name" value="AMINO ACID TRANSPORTER PROTEIN JHI-21"/>
    <property type="match status" value="1"/>
</dbReference>
<dbReference type="Gene3D" id="1.20.1740.10">
    <property type="entry name" value="Amino acid/polyamine transporter I"/>
    <property type="match status" value="1"/>
</dbReference>
<dbReference type="PANTHER" id="PTHR11785">
    <property type="entry name" value="AMINO ACID TRANSPORTER"/>
    <property type="match status" value="1"/>
</dbReference>
<gene>
    <name evidence="2" type="ORF">DILT_LOCUS5882</name>
</gene>
<accession>A0A3P7LV29</accession>
<dbReference type="EMBL" id="UYRU01048350">
    <property type="protein sequence ID" value="VDN10051.1"/>
    <property type="molecule type" value="Genomic_DNA"/>
</dbReference>
<keyword evidence="1" id="KW-0472">Membrane</keyword>
<protein>
    <recommendedName>
        <fullName evidence="4">Cationic amino acid transporter C-terminal domain-containing protein</fullName>
    </recommendedName>
</protein>
<dbReference type="OrthoDB" id="3257095at2759"/>
<dbReference type="AlphaFoldDB" id="A0A3P7LV29"/>
<keyword evidence="1" id="KW-0812">Transmembrane</keyword>
<feature type="transmembrane region" description="Helical" evidence="1">
    <location>
        <begin position="19"/>
        <end position="39"/>
    </location>
</feature>
<dbReference type="GO" id="GO:0015179">
    <property type="term" value="F:L-amino acid transmembrane transporter activity"/>
    <property type="evidence" value="ECO:0007669"/>
    <property type="project" value="TreeGrafter"/>
</dbReference>
<organism evidence="2 3">
    <name type="scientific">Dibothriocephalus latus</name>
    <name type="common">Fish tapeworm</name>
    <name type="synonym">Diphyllobothrium latum</name>
    <dbReference type="NCBI Taxonomy" id="60516"/>
    <lineage>
        <taxon>Eukaryota</taxon>
        <taxon>Metazoa</taxon>
        <taxon>Spiralia</taxon>
        <taxon>Lophotrochozoa</taxon>
        <taxon>Platyhelminthes</taxon>
        <taxon>Cestoda</taxon>
        <taxon>Eucestoda</taxon>
        <taxon>Diphyllobothriidea</taxon>
        <taxon>Diphyllobothriidae</taxon>
        <taxon>Dibothriocephalus</taxon>
    </lineage>
</organism>
<sequence length="122" mass="14024">MIIGVAFQFYSNLFQLIELAGFAFALIAALAVLGLLYLRYKDPNLKTDFQLPIFFPILFLLCDIFILCLTAYQQPKESLSNIILMLSAIPIYLICVSWKRKPKSFTNFLCKYCLFHLALVEV</sequence>
<feature type="transmembrane region" description="Helical" evidence="1">
    <location>
        <begin position="51"/>
        <end position="72"/>
    </location>
</feature>
<proteinExistence type="predicted"/>
<keyword evidence="1" id="KW-1133">Transmembrane helix</keyword>
<evidence type="ECO:0000313" key="3">
    <source>
        <dbReference type="Proteomes" id="UP000281553"/>
    </source>
</evidence>
<feature type="transmembrane region" description="Helical" evidence="1">
    <location>
        <begin position="78"/>
        <end position="98"/>
    </location>
</feature>